<keyword evidence="5" id="KW-0808">Transferase</keyword>
<keyword evidence="3" id="KW-0408">Iron</keyword>
<accession>A0A7X9FVB4</accession>
<dbReference type="GO" id="GO:0032259">
    <property type="term" value="P:methylation"/>
    <property type="evidence" value="ECO:0007669"/>
    <property type="project" value="UniProtKB-KW"/>
</dbReference>
<comment type="caution">
    <text evidence="5">The sequence shown here is derived from an EMBL/GenBank/DDBJ whole genome shotgun (WGS) entry which is preliminary data.</text>
</comment>
<keyword evidence="2" id="KW-0809">Transit peptide</keyword>
<reference evidence="5 6" key="1">
    <citation type="journal article" date="2020" name="Biotechnol. Biofuels">
        <title>New insights from the biogas microbiome by comprehensive genome-resolved metagenomics of nearly 1600 species originating from multiple anaerobic digesters.</title>
        <authorList>
            <person name="Campanaro S."/>
            <person name="Treu L."/>
            <person name="Rodriguez-R L.M."/>
            <person name="Kovalovszki A."/>
            <person name="Ziels R.M."/>
            <person name="Maus I."/>
            <person name="Zhu X."/>
            <person name="Kougias P.G."/>
            <person name="Basile A."/>
            <person name="Luo G."/>
            <person name="Schluter A."/>
            <person name="Konstantinidis K.T."/>
            <person name="Angelidaki I."/>
        </authorList>
    </citation>
    <scope>NUCLEOTIDE SEQUENCE [LARGE SCALE GENOMIC DNA]</scope>
    <source>
        <strain evidence="5">AS27yjCOA_65</strain>
    </source>
</reference>
<dbReference type="GO" id="GO:0008168">
    <property type="term" value="F:methyltransferase activity"/>
    <property type="evidence" value="ECO:0007669"/>
    <property type="project" value="UniProtKB-KW"/>
</dbReference>
<dbReference type="CDD" id="cd02440">
    <property type="entry name" value="AdoMet_MTases"/>
    <property type="match status" value="1"/>
</dbReference>
<evidence type="ECO:0000256" key="3">
    <source>
        <dbReference type="ARBA" id="ARBA00023004"/>
    </source>
</evidence>
<dbReference type="SUPFAM" id="SSF53335">
    <property type="entry name" value="S-adenosyl-L-methionine-dependent methyltransferases"/>
    <property type="match status" value="1"/>
</dbReference>
<evidence type="ECO:0000256" key="2">
    <source>
        <dbReference type="ARBA" id="ARBA00022946"/>
    </source>
</evidence>
<dbReference type="GO" id="GO:0003735">
    <property type="term" value="F:structural constituent of ribosome"/>
    <property type="evidence" value="ECO:0007669"/>
    <property type="project" value="TreeGrafter"/>
</dbReference>
<dbReference type="GO" id="GO:0006412">
    <property type="term" value="P:translation"/>
    <property type="evidence" value="ECO:0007669"/>
    <property type="project" value="InterPro"/>
</dbReference>
<evidence type="ECO:0000256" key="1">
    <source>
        <dbReference type="ARBA" id="ARBA00022723"/>
    </source>
</evidence>
<dbReference type="Gene3D" id="3.40.50.150">
    <property type="entry name" value="Vaccinia Virus protein VP39"/>
    <property type="match status" value="1"/>
</dbReference>
<dbReference type="PANTHER" id="PTHR13184:SF5">
    <property type="entry name" value="METHYLTRANSFERASE-LIKE PROTEIN 17, MITOCHONDRIAL"/>
    <property type="match status" value="1"/>
</dbReference>
<dbReference type="Pfam" id="PF09243">
    <property type="entry name" value="Rsm22"/>
    <property type="match status" value="1"/>
</dbReference>
<evidence type="ECO:0000313" key="5">
    <source>
        <dbReference type="EMBL" id="NMC64449.1"/>
    </source>
</evidence>
<sequence>MTENKDPLRLLEECLVRTLLPPDALRQYKQGNIAKEYLLPYAKCIKELSSNYLSPINPETSRSLSPQEAAAYAMYYTIINFWKLRLLLLDLPAIYKKKQLEVLDFGCGPGTGILSAQSVLNPKCSYIGIDYSFSMIEVAKKIQVHSPWSTERVEFLNGSAVPERKFNIIFAANVISELGAGKSFELIEVLHESLARQGILILLEPGSKEITRNLMLLRDVLLSKFPDLLPQFPCTHTDPCPMLAKSDRDWCHGTIRWQIPPLVRQLDKLTEFNKHRTKFSAFVFVKDGAMRQGYRILADSRKINPGNSFPICGKDAFGELIVSKRNNANTRHIARNLQQYDLIKIHGAPLEGLILAPEASLEREVFGESRLTEQELKHTKCS</sequence>
<evidence type="ECO:0000313" key="6">
    <source>
        <dbReference type="Proteomes" id="UP000524246"/>
    </source>
</evidence>
<keyword evidence="1" id="KW-0479">Metal-binding</keyword>
<keyword evidence="5" id="KW-0489">Methyltransferase</keyword>
<dbReference type="GO" id="GO:0051536">
    <property type="term" value="F:iron-sulfur cluster binding"/>
    <property type="evidence" value="ECO:0007669"/>
    <property type="project" value="UniProtKB-KW"/>
</dbReference>
<dbReference type="Proteomes" id="UP000524246">
    <property type="component" value="Unassembled WGS sequence"/>
</dbReference>
<protein>
    <submittedName>
        <fullName evidence="5">Methyltransferase domain-containing protein</fullName>
    </submittedName>
</protein>
<dbReference type="PANTHER" id="PTHR13184">
    <property type="entry name" value="37S RIBOSOMAL PROTEIN S22"/>
    <property type="match status" value="1"/>
</dbReference>
<proteinExistence type="predicted"/>
<dbReference type="InterPro" id="IPR015324">
    <property type="entry name" value="Ribosomal_Rsm22-like"/>
</dbReference>
<dbReference type="GO" id="GO:0046872">
    <property type="term" value="F:metal ion binding"/>
    <property type="evidence" value="ECO:0007669"/>
    <property type="project" value="UniProtKB-KW"/>
</dbReference>
<evidence type="ECO:0000256" key="4">
    <source>
        <dbReference type="ARBA" id="ARBA00023014"/>
    </source>
</evidence>
<keyword evidence="4" id="KW-0411">Iron-sulfur</keyword>
<dbReference type="InterPro" id="IPR029063">
    <property type="entry name" value="SAM-dependent_MTases_sf"/>
</dbReference>
<dbReference type="AlphaFoldDB" id="A0A7X9FVB4"/>
<organism evidence="5 6">
    <name type="scientific">SAR324 cluster bacterium</name>
    <dbReference type="NCBI Taxonomy" id="2024889"/>
    <lineage>
        <taxon>Bacteria</taxon>
        <taxon>Deltaproteobacteria</taxon>
        <taxon>SAR324 cluster</taxon>
    </lineage>
</organism>
<dbReference type="EMBL" id="JAAZON010000676">
    <property type="protein sequence ID" value="NMC64449.1"/>
    <property type="molecule type" value="Genomic_DNA"/>
</dbReference>
<dbReference type="GO" id="GO:0015935">
    <property type="term" value="C:small ribosomal subunit"/>
    <property type="evidence" value="ECO:0007669"/>
    <property type="project" value="TreeGrafter"/>
</dbReference>
<dbReference type="InterPro" id="IPR052571">
    <property type="entry name" value="Mt_RNA_Methyltransferase"/>
</dbReference>
<gene>
    <name evidence="5" type="ORF">GYA55_14890</name>
</gene>
<name>A0A7X9FVB4_9DELT</name>